<evidence type="ECO:0000256" key="2">
    <source>
        <dbReference type="ARBA" id="ARBA00002315"/>
    </source>
</evidence>
<dbReference type="KEGG" id="sdyn:Mal52_34980"/>
<dbReference type="PIRSF" id="PIRSF006392">
    <property type="entry name" value="IPGAM_arch"/>
    <property type="match status" value="1"/>
</dbReference>
<organism evidence="8 9">
    <name type="scientific">Symmachiella dynata</name>
    <dbReference type="NCBI Taxonomy" id="2527995"/>
    <lineage>
        <taxon>Bacteria</taxon>
        <taxon>Pseudomonadati</taxon>
        <taxon>Planctomycetota</taxon>
        <taxon>Planctomycetia</taxon>
        <taxon>Planctomycetales</taxon>
        <taxon>Planctomycetaceae</taxon>
        <taxon>Symmachiella</taxon>
    </lineage>
</organism>
<evidence type="ECO:0000256" key="1">
    <source>
        <dbReference type="ARBA" id="ARBA00000370"/>
    </source>
</evidence>
<evidence type="ECO:0000256" key="6">
    <source>
        <dbReference type="ARBA" id="ARBA00023235"/>
    </source>
</evidence>
<dbReference type="NCBIfam" id="NF003242">
    <property type="entry name" value="PRK04200.1"/>
    <property type="match status" value="1"/>
</dbReference>
<evidence type="ECO:0000313" key="8">
    <source>
        <dbReference type="EMBL" id="QDU45010.1"/>
    </source>
</evidence>
<evidence type="ECO:0000256" key="4">
    <source>
        <dbReference type="ARBA" id="ARBA00005524"/>
    </source>
</evidence>
<evidence type="ECO:0000256" key="3">
    <source>
        <dbReference type="ARBA" id="ARBA00004921"/>
    </source>
</evidence>
<comment type="pathway">
    <text evidence="3">Carbohydrate degradation.</text>
</comment>
<reference evidence="8 9" key="1">
    <citation type="submission" date="2019-02" db="EMBL/GenBank/DDBJ databases">
        <title>Deep-cultivation of Planctomycetes and their phenomic and genomic characterization uncovers novel biology.</title>
        <authorList>
            <person name="Wiegand S."/>
            <person name="Jogler M."/>
            <person name="Boedeker C."/>
            <person name="Pinto D."/>
            <person name="Vollmers J."/>
            <person name="Rivas-Marin E."/>
            <person name="Kohn T."/>
            <person name="Peeters S.H."/>
            <person name="Heuer A."/>
            <person name="Rast P."/>
            <person name="Oberbeckmann S."/>
            <person name="Bunk B."/>
            <person name="Jeske O."/>
            <person name="Meyerdierks A."/>
            <person name="Storesund J.E."/>
            <person name="Kallscheuer N."/>
            <person name="Luecker S."/>
            <person name="Lage O.M."/>
            <person name="Pohl T."/>
            <person name="Merkel B.J."/>
            <person name="Hornburger P."/>
            <person name="Mueller R.-W."/>
            <person name="Bruemmer F."/>
            <person name="Labrenz M."/>
            <person name="Spormann A.M."/>
            <person name="Op den Camp H."/>
            <person name="Overmann J."/>
            <person name="Amann R."/>
            <person name="Jetten M.S.M."/>
            <person name="Mascher T."/>
            <person name="Medema M.H."/>
            <person name="Devos D.P."/>
            <person name="Kaster A.-K."/>
            <person name="Ovreas L."/>
            <person name="Rohde M."/>
            <person name="Galperin M.Y."/>
            <person name="Jogler C."/>
        </authorList>
    </citation>
    <scope>NUCLEOTIDE SEQUENCE [LARGE SCALE GENOMIC DNA]</scope>
    <source>
        <strain evidence="8 9">Mal52</strain>
    </source>
</reference>
<dbReference type="NCBIfam" id="TIGR00306">
    <property type="entry name" value="apgM"/>
    <property type="match status" value="1"/>
</dbReference>
<protein>
    <submittedName>
        <fullName evidence="8">Cofactor-independent phosphoglycerate mutase</fullName>
    </submittedName>
</protein>
<dbReference type="PANTHER" id="PTHR31209">
    <property type="entry name" value="COFACTOR-INDEPENDENT PHOSPHOGLYCERATE MUTASE"/>
    <property type="match status" value="1"/>
</dbReference>
<comment type="function">
    <text evidence="2">Catalyzes the interconversion of 2-phosphoglycerate and 3-phosphoglycerate.</text>
</comment>
<accession>A0A517ZR87</accession>
<dbReference type="Gene3D" id="3.40.720.10">
    <property type="entry name" value="Alkaline Phosphatase, subunit A"/>
    <property type="match status" value="2"/>
</dbReference>
<name>A0A517ZR87_9PLAN</name>
<dbReference type="InterPro" id="IPR006124">
    <property type="entry name" value="Metalloenzyme"/>
</dbReference>
<dbReference type="Pfam" id="PF01676">
    <property type="entry name" value="Metalloenzyme"/>
    <property type="match status" value="1"/>
</dbReference>
<comment type="catalytic activity">
    <reaction evidence="1">
        <text>(2R)-2-phosphoglycerate = (2R)-3-phosphoglycerate</text>
        <dbReference type="Rhea" id="RHEA:15901"/>
        <dbReference type="ChEBI" id="CHEBI:58272"/>
        <dbReference type="ChEBI" id="CHEBI:58289"/>
        <dbReference type="EC" id="5.4.2.12"/>
    </reaction>
</comment>
<dbReference type="EMBL" id="CP036276">
    <property type="protein sequence ID" value="QDU45010.1"/>
    <property type="molecule type" value="Genomic_DNA"/>
</dbReference>
<dbReference type="Pfam" id="PF10143">
    <property type="entry name" value="PhosphMutase"/>
    <property type="match status" value="1"/>
</dbReference>
<dbReference type="AlphaFoldDB" id="A0A517ZR87"/>
<keyword evidence="9" id="KW-1185">Reference proteome</keyword>
<dbReference type="PANTHER" id="PTHR31209:SF4">
    <property type="entry name" value="2,3-BISPHOSPHOGLYCERATE-INDEPENDENT PHOSPHOGLYCERATE MUTASE"/>
    <property type="match status" value="1"/>
</dbReference>
<sequence>MKYALIIPDGCADEAQPSLSGQTPLQAATTPNMDAIAATGIVGQSDNVPPSLPSGSDVATMNLFGYDALKYHTGRAPLEAAAQGIVLGPHDWAVRCNLVTIQDGNMVSFTAEQIPNALGAHLIGLMQNACGDEHWEFHTGVSYRNLLIYRGQGNAPPFDATTTTYPPHDLTDGPVAGHLPSGTGAETLQQFMQKSEQLFAEDEQNRARAAAGQLPASSIWLWGQGSRPQLEPFQERYGKSAAVITAVDLLRGIGRLLDWRIVDVPGATGYLDTDYAAKGRAAIETLEEVDFVVVHVEASDEASHEGDVAAKIEALEQIDRHIVGPVHEYLKSTGDYRILVSPDHPTFLRTKTHAHGFVPFTIAGTNVAQGDAATYDEVTAAASGRQYAAGWKLMADFLEGTF</sequence>
<dbReference type="NCBIfam" id="TIGR02535">
    <property type="entry name" value="hyp_Hser_kinase"/>
    <property type="match status" value="1"/>
</dbReference>
<dbReference type="SUPFAM" id="SSF53649">
    <property type="entry name" value="Alkaline phosphatase-like"/>
    <property type="match status" value="1"/>
</dbReference>
<dbReference type="InterPro" id="IPR023665">
    <property type="entry name" value="ApgAM_prokaryotes"/>
</dbReference>
<feature type="domain" description="Metalloenzyme" evidence="7">
    <location>
        <begin position="1"/>
        <end position="370"/>
    </location>
</feature>
<dbReference type="GO" id="GO:0004619">
    <property type="term" value="F:phosphoglycerate mutase activity"/>
    <property type="evidence" value="ECO:0007669"/>
    <property type="project" value="UniProtKB-EC"/>
</dbReference>
<dbReference type="Proteomes" id="UP000319383">
    <property type="component" value="Chromosome"/>
</dbReference>
<evidence type="ECO:0000259" key="7">
    <source>
        <dbReference type="Pfam" id="PF01676"/>
    </source>
</evidence>
<keyword evidence="6" id="KW-0413">Isomerase</keyword>
<dbReference type="GO" id="GO:0046872">
    <property type="term" value="F:metal ion binding"/>
    <property type="evidence" value="ECO:0007669"/>
    <property type="project" value="InterPro"/>
</dbReference>
<dbReference type="InterPro" id="IPR017850">
    <property type="entry name" value="Alkaline_phosphatase_core_sf"/>
</dbReference>
<gene>
    <name evidence="8" type="ORF">Mal52_34980</name>
</gene>
<keyword evidence="5" id="KW-0324">Glycolysis</keyword>
<proteinExistence type="inferred from homology"/>
<evidence type="ECO:0000313" key="9">
    <source>
        <dbReference type="Proteomes" id="UP000319383"/>
    </source>
</evidence>
<comment type="similarity">
    <text evidence="4">Belongs to the BPG-independent phosphoglycerate mutase family. A-PGAM subfamily.</text>
</comment>
<dbReference type="RefSeq" id="WP_145377311.1">
    <property type="nucleotide sequence ID" value="NZ_CP036276.1"/>
</dbReference>
<dbReference type="InterPro" id="IPR004456">
    <property type="entry name" value="Pglycerate_mutase_ApgM"/>
</dbReference>
<dbReference type="GO" id="GO:0006096">
    <property type="term" value="P:glycolytic process"/>
    <property type="evidence" value="ECO:0007669"/>
    <property type="project" value="UniProtKB-KW"/>
</dbReference>
<evidence type="ECO:0000256" key="5">
    <source>
        <dbReference type="ARBA" id="ARBA00023152"/>
    </source>
</evidence>
<dbReference type="CDD" id="cd16011">
    <property type="entry name" value="iPGM_like"/>
    <property type="match status" value="1"/>
</dbReference>